<dbReference type="PROSITE" id="PS00463">
    <property type="entry name" value="ZN2_CY6_FUNGAL_1"/>
    <property type="match status" value="1"/>
</dbReference>
<evidence type="ECO:0000256" key="4">
    <source>
        <dbReference type="SAM" id="MobiDB-lite"/>
    </source>
</evidence>
<dbReference type="OrthoDB" id="4456959at2759"/>
<dbReference type="InterPro" id="IPR001138">
    <property type="entry name" value="Zn2Cys6_DnaBD"/>
</dbReference>
<keyword evidence="7" id="KW-1185">Reference proteome</keyword>
<dbReference type="PANTHER" id="PTHR46910:SF4">
    <property type="entry name" value="ZN(2)-C6 FUNGAL-TYPE DOMAIN-CONTAINING PROTEIN"/>
    <property type="match status" value="1"/>
</dbReference>
<dbReference type="GO" id="GO:0003677">
    <property type="term" value="F:DNA binding"/>
    <property type="evidence" value="ECO:0007669"/>
    <property type="project" value="InterPro"/>
</dbReference>
<feature type="domain" description="Zn(2)-C6 fungal-type" evidence="5">
    <location>
        <begin position="44"/>
        <end position="74"/>
    </location>
</feature>
<accession>A0A0C3GPA6</accession>
<dbReference type="InterPro" id="IPR007219">
    <property type="entry name" value="XnlR_reg_dom"/>
</dbReference>
<feature type="region of interest" description="Disordered" evidence="4">
    <location>
        <begin position="650"/>
        <end position="674"/>
    </location>
</feature>
<keyword evidence="1" id="KW-0479">Metal-binding</keyword>
<gene>
    <name evidence="6" type="ORF">OIDMADRAFT_203117</name>
</gene>
<dbReference type="SMART" id="SM00906">
    <property type="entry name" value="Fungal_trans"/>
    <property type="match status" value="1"/>
</dbReference>
<protein>
    <recommendedName>
        <fullName evidence="5">Zn(2)-C6 fungal-type domain-containing protein</fullName>
    </recommendedName>
</protein>
<reference evidence="6 7" key="1">
    <citation type="submission" date="2014-04" db="EMBL/GenBank/DDBJ databases">
        <authorList>
            <consortium name="DOE Joint Genome Institute"/>
            <person name="Kuo A."/>
            <person name="Martino E."/>
            <person name="Perotto S."/>
            <person name="Kohler A."/>
            <person name="Nagy L.G."/>
            <person name="Floudas D."/>
            <person name="Copeland A."/>
            <person name="Barry K.W."/>
            <person name="Cichocki N."/>
            <person name="Veneault-Fourrey C."/>
            <person name="LaButti K."/>
            <person name="Lindquist E.A."/>
            <person name="Lipzen A."/>
            <person name="Lundell T."/>
            <person name="Morin E."/>
            <person name="Murat C."/>
            <person name="Sun H."/>
            <person name="Tunlid A."/>
            <person name="Henrissat B."/>
            <person name="Grigoriev I.V."/>
            <person name="Hibbett D.S."/>
            <person name="Martin F."/>
            <person name="Nordberg H.P."/>
            <person name="Cantor M.N."/>
            <person name="Hua S.X."/>
        </authorList>
    </citation>
    <scope>NUCLEOTIDE SEQUENCE [LARGE SCALE GENOMIC DNA]</scope>
    <source>
        <strain evidence="6 7">Zn</strain>
    </source>
</reference>
<dbReference type="GO" id="GO:0000981">
    <property type="term" value="F:DNA-binding transcription factor activity, RNA polymerase II-specific"/>
    <property type="evidence" value="ECO:0007669"/>
    <property type="project" value="InterPro"/>
</dbReference>
<dbReference type="STRING" id="913774.A0A0C3GPA6"/>
<dbReference type="Gene3D" id="4.10.240.10">
    <property type="entry name" value="Zn(2)-C6 fungal-type DNA-binding domain"/>
    <property type="match status" value="1"/>
</dbReference>
<sequence length="869" mass="96676">MPPKRTASDEPNGTPAKQPKTEHPEEFSNAVKKKLQSSSRTGQACDRCKVRKIRCDGLPGGCSPCLQNHTECRTTDRITGRATSRGYVEGLEQQNRDLKNRIQELEQRMMQNGLDVKPASTSPYPSQPGGDLRTPQPETNLFNALPSTRTGCTGDNYLGVSSGNSNLLVKGTSLSILGMEIDIADFDSPDMDEPDPSVFHPQLYNKSYRAFLQTVLNVNARIEKAELPNRADGLTYAEWYFRVINAYFPILHRPTFFKTLIRLYDDPTFHPSPAETVMVHTLFAIMFFQYSVRNWEDTAQRTNLNHQSNMHYHYALGLVYQLTRGHTFQDVQALTLLCSHLRNFPKPGASWLLTQTTISLAIELGLHRSCKRWSAEFIPDPLEVEMRKRTFWGLLTIQITLSGKLGRPMPLRLDDFDVEMPDPMDDELLSEEGLDTSKPGKCLHHVGLAAFRIVPLYIEMYTTVYSVRRSPEAYVSDVHRIEARIRAYEDALPPELRGEIDGNENERQVYPLYVRLWVLELRLLLRHPSMSVTADASFNKESTRICTETSRQMLGIVHKLQKYKSLDTTWYNAAVYVMALTTTLFTQWNKRGEMSIADLAALRDDMDIWLDIMEEVGNLLGSGSRLKDAVRVVVDCTLGLLTRSLPQSKPAYSNAVEDTKPPRQPSVSHSTQISFPVPSQNLTYNSGTVANGDSTSSTYVAAENQIAHQQTPYPAATQYSAYPESVTNSSNLAYTSHDNFPNYPTNTDSVEAPLLTAFASQASQVSPAWRATPGTAQINSSSQAWHQWTTTMSGNTGQLEPQDCYSANALMQLGGREIGNGATDNPQVTAGMVDMSVGAGSENGHLGGSVNGGIGVEWPLNIFGMGQGS</sequence>
<dbReference type="HOGENOM" id="CLU_006173_1_0_1"/>
<dbReference type="InterPro" id="IPR036864">
    <property type="entry name" value="Zn2-C6_fun-type_DNA-bd_sf"/>
</dbReference>
<dbReference type="SUPFAM" id="SSF57701">
    <property type="entry name" value="Zn2/Cys6 DNA-binding domain"/>
    <property type="match status" value="1"/>
</dbReference>
<feature type="region of interest" description="Disordered" evidence="4">
    <location>
        <begin position="115"/>
        <end position="136"/>
    </location>
</feature>
<feature type="region of interest" description="Disordered" evidence="4">
    <location>
        <begin position="1"/>
        <end position="43"/>
    </location>
</feature>
<dbReference type="GO" id="GO:0006351">
    <property type="term" value="P:DNA-templated transcription"/>
    <property type="evidence" value="ECO:0007669"/>
    <property type="project" value="InterPro"/>
</dbReference>
<keyword evidence="2" id="KW-0539">Nucleus</keyword>
<evidence type="ECO:0000313" key="7">
    <source>
        <dbReference type="Proteomes" id="UP000054321"/>
    </source>
</evidence>
<dbReference type="Pfam" id="PF00172">
    <property type="entry name" value="Zn_clus"/>
    <property type="match status" value="1"/>
</dbReference>
<dbReference type="InParanoid" id="A0A0C3GPA6"/>
<dbReference type="GO" id="GO:0008270">
    <property type="term" value="F:zinc ion binding"/>
    <property type="evidence" value="ECO:0007669"/>
    <property type="project" value="InterPro"/>
</dbReference>
<evidence type="ECO:0000256" key="2">
    <source>
        <dbReference type="ARBA" id="ARBA00023242"/>
    </source>
</evidence>
<reference evidence="7" key="2">
    <citation type="submission" date="2015-01" db="EMBL/GenBank/DDBJ databases">
        <title>Evolutionary Origins and Diversification of the Mycorrhizal Mutualists.</title>
        <authorList>
            <consortium name="DOE Joint Genome Institute"/>
            <consortium name="Mycorrhizal Genomics Consortium"/>
            <person name="Kohler A."/>
            <person name="Kuo A."/>
            <person name="Nagy L.G."/>
            <person name="Floudas D."/>
            <person name="Copeland A."/>
            <person name="Barry K.W."/>
            <person name="Cichocki N."/>
            <person name="Veneault-Fourrey C."/>
            <person name="LaButti K."/>
            <person name="Lindquist E.A."/>
            <person name="Lipzen A."/>
            <person name="Lundell T."/>
            <person name="Morin E."/>
            <person name="Murat C."/>
            <person name="Riley R."/>
            <person name="Ohm R."/>
            <person name="Sun H."/>
            <person name="Tunlid A."/>
            <person name="Henrissat B."/>
            <person name="Grigoriev I.V."/>
            <person name="Hibbett D.S."/>
            <person name="Martin F."/>
        </authorList>
    </citation>
    <scope>NUCLEOTIDE SEQUENCE [LARGE SCALE GENOMIC DNA]</scope>
    <source>
        <strain evidence="7">Zn</strain>
    </source>
</reference>
<evidence type="ECO:0000256" key="3">
    <source>
        <dbReference type="SAM" id="Coils"/>
    </source>
</evidence>
<dbReference type="Pfam" id="PF04082">
    <property type="entry name" value="Fungal_trans"/>
    <property type="match status" value="1"/>
</dbReference>
<dbReference type="EMBL" id="KN832881">
    <property type="protein sequence ID" value="KIM97880.1"/>
    <property type="molecule type" value="Genomic_DNA"/>
</dbReference>
<dbReference type="AlphaFoldDB" id="A0A0C3GPA6"/>
<dbReference type="PANTHER" id="PTHR46910">
    <property type="entry name" value="TRANSCRIPTION FACTOR PDR1"/>
    <property type="match status" value="1"/>
</dbReference>
<evidence type="ECO:0000313" key="6">
    <source>
        <dbReference type="EMBL" id="KIM97880.1"/>
    </source>
</evidence>
<feature type="coiled-coil region" evidence="3">
    <location>
        <begin position="88"/>
        <end position="115"/>
    </location>
</feature>
<dbReference type="CDD" id="cd00067">
    <property type="entry name" value="GAL4"/>
    <property type="match status" value="1"/>
</dbReference>
<dbReference type="CDD" id="cd12148">
    <property type="entry name" value="fungal_TF_MHR"/>
    <property type="match status" value="1"/>
</dbReference>
<organism evidence="6 7">
    <name type="scientific">Oidiodendron maius (strain Zn)</name>
    <dbReference type="NCBI Taxonomy" id="913774"/>
    <lineage>
        <taxon>Eukaryota</taxon>
        <taxon>Fungi</taxon>
        <taxon>Dikarya</taxon>
        <taxon>Ascomycota</taxon>
        <taxon>Pezizomycotina</taxon>
        <taxon>Leotiomycetes</taxon>
        <taxon>Leotiomycetes incertae sedis</taxon>
        <taxon>Myxotrichaceae</taxon>
        <taxon>Oidiodendron</taxon>
    </lineage>
</organism>
<name>A0A0C3GPA6_OIDMZ</name>
<feature type="compositionally biased region" description="Polar residues" evidence="4">
    <location>
        <begin position="665"/>
        <end position="674"/>
    </location>
</feature>
<keyword evidence="3" id="KW-0175">Coiled coil</keyword>
<evidence type="ECO:0000259" key="5">
    <source>
        <dbReference type="PROSITE" id="PS50048"/>
    </source>
</evidence>
<dbReference type="InterPro" id="IPR050987">
    <property type="entry name" value="AtrR-like"/>
</dbReference>
<proteinExistence type="predicted"/>
<evidence type="ECO:0000256" key="1">
    <source>
        <dbReference type="ARBA" id="ARBA00022723"/>
    </source>
</evidence>
<dbReference type="SMART" id="SM00066">
    <property type="entry name" value="GAL4"/>
    <property type="match status" value="1"/>
</dbReference>
<dbReference type="PROSITE" id="PS50048">
    <property type="entry name" value="ZN2_CY6_FUNGAL_2"/>
    <property type="match status" value="1"/>
</dbReference>
<dbReference type="Proteomes" id="UP000054321">
    <property type="component" value="Unassembled WGS sequence"/>
</dbReference>